<proteinExistence type="predicted"/>
<feature type="transmembrane region" description="Helical" evidence="1">
    <location>
        <begin position="52"/>
        <end position="69"/>
    </location>
</feature>
<evidence type="ECO:0000313" key="3">
    <source>
        <dbReference type="Proteomes" id="UP001204953"/>
    </source>
</evidence>
<gene>
    <name evidence="2" type="ORF">NJ959_24700</name>
</gene>
<dbReference type="EMBL" id="JAMZMM010000366">
    <property type="protein sequence ID" value="MCP2731632.1"/>
    <property type="molecule type" value="Genomic_DNA"/>
</dbReference>
<accession>A0AAE3GZT3</accession>
<dbReference type="InterPro" id="IPR045629">
    <property type="entry name" value="DUF6232"/>
</dbReference>
<feature type="transmembrane region" description="Helical" evidence="1">
    <location>
        <begin position="75"/>
        <end position="93"/>
    </location>
</feature>
<keyword evidence="3" id="KW-1185">Reference proteome</keyword>
<dbReference type="RefSeq" id="WP_254014367.1">
    <property type="nucleotide sequence ID" value="NZ_JAMZMM010000366.1"/>
</dbReference>
<reference evidence="2" key="1">
    <citation type="submission" date="2022-06" db="EMBL/GenBank/DDBJ databases">
        <title>New cyanobacteria of genus Symplocastrum in benthos of Lake Baikal.</title>
        <authorList>
            <person name="Sorokovikova E."/>
            <person name="Tikhonova I."/>
            <person name="Krasnopeev A."/>
            <person name="Evseev P."/>
            <person name="Gladkikh A."/>
            <person name="Belykh O."/>
        </authorList>
    </citation>
    <scope>NUCLEOTIDE SEQUENCE</scope>
    <source>
        <strain evidence="2">BBK-W-15</strain>
    </source>
</reference>
<comment type="caution">
    <text evidence="2">The sequence shown here is derived from an EMBL/GenBank/DDBJ whole genome shotgun (WGS) entry which is preliminary data.</text>
</comment>
<protein>
    <submittedName>
        <fullName evidence="2">DUF6232 family protein</fullName>
    </submittedName>
</protein>
<evidence type="ECO:0000256" key="1">
    <source>
        <dbReference type="SAM" id="Phobius"/>
    </source>
</evidence>
<keyword evidence="1" id="KW-0812">Transmembrane</keyword>
<dbReference type="Pfam" id="PF19744">
    <property type="entry name" value="DUF6232"/>
    <property type="match status" value="1"/>
</dbReference>
<dbReference type="AlphaFoldDB" id="A0AAE3GZT3"/>
<name>A0AAE3GZT3_9CYAN</name>
<keyword evidence="1" id="KW-1133">Transmembrane helix</keyword>
<sequence length="170" mass="18330">MVLDSFLQPPDKTAIAKSGLLHVTKKSVKFGDNVYQFRNVTGFGIGEVKSEGIPILFILGLFLFGGILATTNNLLVGVIVISIAIGCTIWNIIRPKLYGLTLYLNSGDSRIFITSDTNWLNRAVSKLYDFIENAQEGSYLSITVGGNIEGNIIGGDVGGNVSSKKLRQSS</sequence>
<organism evidence="2 3">
    <name type="scientific">Limnofasciculus baicalensis BBK-W-15</name>
    <dbReference type="NCBI Taxonomy" id="2699891"/>
    <lineage>
        <taxon>Bacteria</taxon>
        <taxon>Bacillati</taxon>
        <taxon>Cyanobacteriota</taxon>
        <taxon>Cyanophyceae</taxon>
        <taxon>Coleofasciculales</taxon>
        <taxon>Coleofasciculaceae</taxon>
        <taxon>Limnofasciculus</taxon>
        <taxon>Limnofasciculus baicalensis</taxon>
    </lineage>
</organism>
<dbReference type="Proteomes" id="UP001204953">
    <property type="component" value="Unassembled WGS sequence"/>
</dbReference>
<keyword evidence="1" id="KW-0472">Membrane</keyword>
<evidence type="ECO:0000313" key="2">
    <source>
        <dbReference type="EMBL" id="MCP2731632.1"/>
    </source>
</evidence>